<name>A0A8X8WGB4_SALSN</name>
<keyword evidence="12" id="KW-1185">Reference proteome</keyword>
<gene>
    <name evidence="8" type="primary">MLO</name>
    <name evidence="11" type="ORF">SASPL_145002</name>
</gene>
<dbReference type="AlphaFoldDB" id="A0A8X8WGB4"/>
<feature type="transmembrane region" description="Helical" evidence="10">
    <location>
        <begin position="341"/>
        <end position="358"/>
    </location>
</feature>
<evidence type="ECO:0000256" key="4">
    <source>
        <dbReference type="ARBA" id="ARBA00022821"/>
    </source>
</evidence>
<evidence type="ECO:0000256" key="8">
    <source>
        <dbReference type="RuleBase" id="RU280816"/>
    </source>
</evidence>
<feature type="transmembrane region" description="Helical" evidence="10">
    <location>
        <begin position="317"/>
        <end position="335"/>
    </location>
</feature>
<keyword evidence="5 8" id="KW-1133">Transmembrane helix</keyword>
<feature type="transmembrane region" description="Helical" evidence="10">
    <location>
        <begin position="15"/>
        <end position="35"/>
    </location>
</feature>
<proteinExistence type="inferred from homology"/>
<comment type="domain">
    <text evidence="8">The C-terminus contains a calmodulin-binding domain, which binds calmodulin in a calcium-dependent fashion.</text>
</comment>
<dbReference type="GO" id="GO:0006952">
    <property type="term" value="P:defense response"/>
    <property type="evidence" value="ECO:0007669"/>
    <property type="project" value="UniProtKB-KW"/>
</dbReference>
<evidence type="ECO:0000313" key="12">
    <source>
        <dbReference type="Proteomes" id="UP000298416"/>
    </source>
</evidence>
<evidence type="ECO:0000256" key="5">
    <source>
        <dbReference type="ARBA" id="ARBA00022989"/>
    </source>
</evidence>
<evidence type="ECO:0000256" key="9">
    <source>
        <dbReference type="SAM" id="MobiDB-lite"/>
    </source>
</evidence>
<keyword evidence="6 8" id="KW-0472">Membrane</keyword>
<evidence type="ECO:0000256" key="6">
    <source>
        <dbReference type="ARBA" id="ARBA00023136"/>
    </source>
</evidence>
<comment type="function">
    <text evidence="8">May be involved in modulation of pathogen defense and leaf cell death.</text>
</comment>
<keyword evidence="7 8" id="KW-0568">Pathogenesis-related protein</keyword>
<evidence type="ECO:0000256" key="10">
    <source>
        <dbReference type="SAM" id="Phobius"/>
    </source>
</evidence>
<reference evidence="11" key="2">
    <citation type="submission" date="2020-08" db="EMBL/GenBank/DDBJ databases">
        <title>Plant Genome Project.</title>
        <authorList>
            <person name="Zhang R.-G."/>
        </authorList>
    </citation>
    <scope>NUCLEOTIDE SEQUENCE</scope>
    <source>
        <strain evidence="11">Huo1</strain>
        <tissue evidence="11">Leaf</tissue>
    </source>
</reference>
<comment type="similarity">
    <text evidence="2 8">Belongs to the MLO family.</text>
</comment>
<evidence type="ECO:0000256" key="3">
    <source>
        <dbReference type="ARBA" id="ARBA00022692"/>
    </source>
</evidence>
<sequence length="550" mass="62781">MKSREGRSLAGTPTWAVATVISLLVAIGFLLHGGLKKFGKWLDRTKRKHLLAALDKIKEELMVFGLLSLLMGHWIAFVAKICVKPSALMSSRFYPCSPTKVAEQQALARHAVVLRTDHFNSSISRLLEGQNHNYCPWDREPFASYESLEQLHRFLFVLGVTHVSYSFLAIALAMIKIYSWRTWENNAKTLALRGLLTADTSAANSEDVGTDGVPIRRLSSFVAHHTSHPWSQNRLLVWLELDMSDTKVLLPTLQNRLVSLPTSFYAQLCFSRQFWSSISQADYMALRLGFITTHQLPFTYDFHNYMLRSMEEEFRDIVGISIPLWIFAITCIVLGFHGTNIYFWLSFLPTVLILLLGTKLHRIVVKLAVEIMESSQWTEVRTFNLRDELFWFGNPRLLLRLIQFVSFQNAFEMTTYIWSLWEIKASSCYTEDHTFLVIRLTFGVISQFWCSFITFPLYVIIAQMGSKFKRTIVSENVRKSLHGWRRKVRTRHGPSPTLPSLEEGKDTGNSTGSIEGSSSMAGRSLASDENGSLPTSNEELRDLVRSDPEV</sequence>
<evidence type="ECO:0000256" key="2">
    <source>
        <dbReference type="ARBA" id="ARBA00006574"/>
    </source>
</evidence>
<evidence type="ECO:0000313" key="11">
    <source>
        <dbReference type="EMBL" id="KAG6394418.1"/>
    </source>
</evidence>
<dbReference type="GO" id="GO:0016020">
    <property type="term" value="C:membrane"/>
    <property type="evidence" value="ECO:0007669"/>
    <property type="project" value="UniProtKB-SubCell"/>
</dbReference>
<feature type="compositionally biased region" description="Polar residues" evidence="9">
    <location>
        <begin position="507"/>
        <end position="537"/>
    </location>
</feature>
<comment type="caution">
    <text evidence="11">The sequence shown here is derived from an EMBL/GenBank/DDBJ whole genome shotgun (WGS) entry which is preliminary data.</text>
</comment>
<dbReference type="PANTHER" id="PTHR31942">
    <property type="entry name" value="MLO-LIKE PROTEIN 1"/>
    <property type="match status" value="1"/>
</dbReference>
<protein>
    <recommendedName>
        <fullName evidence="8">MLO-like protein</fullName>
    </recommendedName>
</protein>
<feature type="region of interest" description="Disordered" evidence="9">
    <location>
        <begin position="487"/>
        <end position="550"/>
    </location>
</feature>
<keyword evidence="8" id="KW-0112">Calmodulin-binding</keyword>
<feature type="compositionally biased region" description="Basic and acidic residues" evidence="9">
    <location>
        <begin position="538"/>
        <end position="550"/>
    </location>
</feature>
<feature type="transmembrane region" description="Helical" evidence="10">
    <location>
        <begin position="438"/>
        <end position="461"/>
    </location>
</feature>
<feature type="transmembrane region" description="Helical" evidence="10">
    <location>
        <begin position="154"/>
        <end position="175"/>
    </location>
</feature>
<dbReference type="Proteomes" id="UP000298416">
    <property type="component" value="Unassembled WGS sequence"/>
</dbReference>
<dbReference type="Pfam" id="PF03094">
    <property type="entry name" value="Mlo"/>
    <property type="match status" value="2"/>
</dbReference>
<dbReference type="EMBL" id="PNBA02000017">
    <property type="protein sequence ID" value="KAG6394418.1"/>
    <property type="molecule type" value="Genomic_DNA"/>
</dbReference>
<feature type="transmembrane region" description="Helical" evidence="10">
    <location>
        <begin position="61"/>
        <end position="81"/>
    </location>
</feature>
<dbReference type="PANTHER" id="PTHR31942:SF62">
    <property type="entry name" value="MLO-LIKE PROTEIN"/>
    <property type="match status" value="1"/>
</dbReference>
<dbReference type="GO" id="GO:0005516">
    <property type="term" value="F:calmodulin binding"/>
    <property type="evidence" value="ECO:0007669"/>
    <property type="project" value="UniProtKB-KW"/>
</dbReference>
<dbReference type="InterPro" id="IPR004326">
    <property type="entry name" value="Mlo"/>
</dbReference>
<comment type="subcellular location">
    <subcellularLocation>
        <location evidence="1 8">Membrane</location>
        <topology evidence="1 8">Multi-pass membrane protein</topology>
    </subcellularLocation>
</comment>
<keyword evidence="4 8" id="KW-0611">Plant defense</keyword>
<evidence type="ECO:0000256" key="1">
    <source>
        <dbReference type="ARBA" id="ARBA00004141"/>
    </source>
</evidence>
<reference evidence="11" key="1">
    <citation type="submission" date="2018-01" db="EMBL/GenBank/DDBJ databases">
        <authorList>
            <person name="Mao J.F."/>
        </authorList>
    </citation>
    <scope>NUCLEOTIDE SEQUENCE</scope>
    <source>
        <strain evidence="11">Huo1</strain>
        <tissue evidence="11">Leaf</tissue>
    </source>
</reference>
<organism evidence="11">
    <name type="scientific">Salvia splendens</name>
    <name type="common">Scarlet sage</name>
    <dbReference type="NCBI Taxonomy" id="180675"/>
    <lineage>
        <taxon>Eukaryota</taxon>
        <taxon>Viridiplantae</taxon>
        <taxon>Streptophyta</taxon>
        <taxon>Embryophyta</taxon>
        <taxon>Tracheophyta</taxon>
        <taxon>Spermatophyta</taxon>
        <taxon>Magnoliopsida</taxon>
        <taxon>eudicotyledons</taxon>
        <taxon>Gunneridae</taxon>
        <taxon>Pentapetalae</taxon>
        <taxon>asterids</taxon>
        <taxon>lamiids</taxon>
        <taxon>Lamiales</taxon>
        <taxon>Lamiaceae</taxon>
        <taxon>Nepetoideae</taxon>
        <taxon>Mentheae</taxon>
        <taxon>Salviinae</taxon>
        <taxon>Salvia</taxon>
        <taxon>Salvia subgen. Calosphace</taxon>
        <taxon>core Calosphace</taxon>
    </lineage>
</organism>
<accession>A0A8X8WGB4</accession>
<keyword evidence="3 8" id="KW-0812">Transmembrane</keyword>
<evidence type="ECO:0000256" key="7">
    <source>
        <dbReference type="ARBA" id="ARBA00023265"/>
    </source>
</evidence>